<feature type="transmembrane region" description="Helical" evidence="9">
    <location>
        <begin position="254"/>
        <end position="274"/>
    </location>
</feature>
<evidence type="ECO:0000256" key="1">
    <source>
        <dbReference type="ARBA" id="ARBA00004429"/>
    </source>
</evidence>
<comment type="caution">
    <text evidence="10">The sequence shown here is derived from an EMBL/GenBank/DDBJ whole genome shotgun (WGS) entry which is preliminary data.</text>
</comment>
<evidence type="ECO:0000256" key="9">
    <source>
        <dbReference type="SAM" id="Phobius"/>
    </source>
</evidence>
<keyword evidence="11" id="KW-1185">Reference proteome</keyword>
<feature type="transmembrane region" description="Helical" evidence="9">
    <location>
        <begin position="122"/>
        <end position="143"/>
    </location>
</feature>
<protein>
    <submittedName>
        <fullName evidence="10">YeeE/YedE family protein</fullName>
    </submittedName>
</protein>
<dbReference type="AlphaFoldDB" id="A0A251X276"/>
<organism evidence="10 11">
    <name type="scientific">Marivivens niveibacter</name>
    <dbReference type="NCBI Taxonomy" id="1930667"/>
    <lineage>
        <taxon>Bacteria</taxon>
        <taxon>Pseudomonadati</taxon>
        <taxon>Pseudomonadota</taxon>
        <taxon>Alphaproteobacteria</taxon>
        <taxon>Rhodobacterales</taxon>
        <taxon>Paracoccaceae</taxon>
        <taxon>Marivivens group</taxon>
        <taxon>Marivivens</taxon>
    </lineage>
</organism>
<sequence>MVELLGEGNFAALIGGVGGILLGLAARLGRFCTLGAIEDHVYSSNDTRLRMWGMAIGLSVCATFVLSALGLVAETQTFYLQIEAQPIVSIIGGLIFGYGMAIAGNCGYGALARLGGGDLRNFVIVAVIGVATYATFSGPIAWARLAIFPDRTEAAAPAGIAHVLSGATGIPTSAIGIVIGLAVVAITLSSNDFRRDSKALFWSAVVALAIVTAWVGMTFVNRVGFDDLTIVSHTFAAPIGETILYAMTATGQTLSFGIGSIAGVWVGAFVGSLIKGHFRWEACEDPRELRRQIIGAGLMGVGAALSLGCSFGQGLSAMSVLALSAPLTLAGIYLGARLGLKQLVEGRLAWGL</sequence>
<evidence type="ECO:0000256" key="7">
    <source>
        <dbReference type="ARBA" id="ARBA00023136"/>
    </source>
</evidence>
<keyword evidence="6 9" id="KW-1133">Transmembrane helix</keyword>
<accession>A0A251X276</accession>
<dbReference type="PANTHER" id="PTHR30574:SF1">
    <property type="entry name" value="SULPHUR TRANSPORT DOMAIN-CONTAINING PROTEIN"/>
    <property type="match status" value="1"/>
</dbReference>
<name>A0A251X276_9RHOB</name>
<proteinExistence type="inferred from homology"/>
<feature type="transmembrane region" description="Helical" evidence="9">
    <location>
        <begin position="320"/>
        <end position="340"/>
    </location>
</feature>
<evidence type="ECO:0000256" key="5">
    <source>
        <dbReference type="ARBA" id="ARBA00022692"/>
    </source>
</evidence>
<feature type="transmembrane region" description="Helical" evidence="9">
    <location>
        <begin position="163"/>
        <end position="188"/>
    </location>
</feature>
<dbReference type="GO" id="GO:0005886">
    <property type="term" value="C:plasma membrane"/>
    <property type="evidence" value="ECO:0007669"/>
    <property type="project" value="UniProtKB-SubCell"/>
</dbReference>
<comment type="subcellular location">
    <subcellularLocation>
        <location evidence="1">Cell inner membrane</location>
        <topology evidence="1">Multi-pass membrane protein</topology>
    </subcellularLocation>
</comment>
<feature type="transmembrane region" description="Helical" evidence="9">
    <location>
        <begin position="49"/>
        <end position="72"/>
    </location>
</feature>
<keyword evidence="5 9" id="KW-0812">Transmembrane</keyword>
<evidence type="ECO:0000313" key="11">
    <source>
        <dbReference type="Proteomes" id="UP000194664"/>
    </source>
</evidence>
<keyword evidence="3" id="KW-1003">Cell membrane</keyword>
<feature type="transmembrane region" description="Helical" evidence="9">
    <location>
        <begin position="84"/>
        <end position="110"/>
    </location>
</feature>
<dbReference type="EMBL" id="MSPP01000001">
    <property type="protein sequence ID" value="OUD10488.1"/>
    <property type="molecule type" value="Genomic_DNA"/>
</dbReference>
<keyword evidence="7 9" id="KW-0472">Membrane</keyword>
<evidence type="ECO:0000256" key="8">
    <source>
        <dbReference type="ARBA" id="ARBA00035655"/>
    </source>
</evidence>
<evidence type="ECO:0000256" key="2">
    <source>
        <dbReference type="ARBA" id="ARBA00022448"/>
    </source>
</evidence>
<dbReference type="PANTHER" id="PTHR30574">
    <property type="entry name" value="INNER MEMBRANE PROTEIN YEDE"/>
    <property type="match status" value="1"/>
</dbReference>
<dbReference type="RefSeq" id="WP_086450138.1">
    <property type="nucleotide sequence ID" value="NZ_MSPP01000001.1"/>
</dbReference>
<reference evidence="10 11" key="1">
    <citation type="submission" date="2016-12" db="EMBL/GenBank/DDBJ databases">
        <title>The draft genome sequence of HSLHS2.</title>
        <authorList>
            <person name="Hu D."/>
            <person name="Wang L."/>
            <person name="Shao Z."/>
        </authorList>
    </citation>
    <scope>NUCLEOTIDE SEQUENCE [LARGE SCALE GENOMIC DNA]</scope>
    <source>
        <strain evidence="10">MCCC 1A06712</strain>
    </source>
</reference>
<feature type="transmembrane region" description="Helical" evidence="9">
    <location>
        <begin position="200"/>
        <end position="220"/>
    </location>
</feature>
<keyword evidence="4" id="KW-0997">Cell inner membrane</keyword>
<evidence type="ECO:0000256" key="3">
    <source>
        <dbReference type="ARBA" id="ARBA00022475"/>
    </source>
</evidence>
<dbReference type="OrthoDB" id="7984363at2"/>
<evidence type="ECO:0000256" key="6">
    <source>
        <dbReference type="ARBA" id="ARBA00022989"/>
    </source>
</evidence>
<keyword evidence="2" id="KW-0813">Transport</keyword>
<gene>
    <name evidence="10" type="ORF">BVC71_03035</name>
</gene>
<evidence type="ECO:0000313" key="10">
    <source>
        <dbReference type="EMBL" id="OUD10488.1"/>
    </source>
</evidence>
<evidence type="ECO:0000256" key="4">
    <source>
        <dbReference type="ARBA" id="ARBA00022519"/>
    </source>
</evidence>
<feature type="transmembrane region" description="Helical" evidence="9">
    <location>
        <begin position="294"/>
        <end position="314"/>
    </location>
</feature>
<dbReference type="Pfam" id="PF04143">
    <property type="entry name" value="Sulf_transp"/>
    <property type="match status" value="1"/>
</dbReference>
<dbReference type="InterPro" id="IPR007272">
    <property type="entry name" value="Sulf_transp_TsuA/YedE"/>
</dbReference>
<dbReference type="Proteomes" id="UP000194664">
    <property type="component" value="Unassembled WGS sequence"/>
</dbReference>
<feature type="transmembrane region" description="Helical" evidence="9">
    <location>
        <begin position="12"/>
        <end position="37"/>
    </location>
</feature>
<comment type="similarity">
    <text evidence="8">Belongs to the TsuA/YedE (TC 9.B.102) family.</text>
</comment>